<reference evidence="2" key="1">
    <citation type="submission" date="2022-10" db="EMBL/GenBank/DDBJ databases">
        <title>Roseovarius pelagicus sp. nov., isolated from Arctic seawater.</title>
        <authorList>
            <person name="Hong Y.W."/>
            <person name="Hwang C.Y."/>
        </authorList>
    </citation>
    <scope>NUCLEOTIDE SEQUENCE</scope>
    <source>
        <strain evidence="2">HL-MP18</strain>
    </source>
</reference>
<sequence>MVYTPSALNLVSAMRAEAGFAEEYTSLRGMRAERAQPMIGYDVQYLCGDGQIGSARHRAPATAPFLDAFSAFARGTLIATTQGPVAVEDLSPGMKLITNERGPSPLLWVGAMTLRPDACAFGESGPRLFRIMAEALGMARPMTDLMTGPGARILQRTPGRRDQSLRPVRDMLDGMQVIELRPPSAVQMYHLLLPRHATITAAGLSVETFHPGPGFDQSMTYDDLAQFIGLFPHIRKPVDFGSLAHPRAPLRSQNGLNVA</sequence>
<dbReference type="InterPro" id="IPR028992">
    <property type="entry name" value="Hedgehog/Intein_dom"/>
</dbReference>
<proteinExistence type="predicted"/>
<evidence type="ECO:0000313" key="3">
    <source>
        <dbReference type="Proteomes" id="UP001064087"/>
    </source>
</evidence>
<accession>A0ABY6D7M9</accession>
<keyword evidence="3" id="KW-1185">Reference proteome</keyword>
<protein>
    <submittedName>
        <fullName evidence="2">Hint domain-containing protein</fullName>
    </submittedName>
</protein>
<name>A0ABY6D7M9_9RHOB</name>
<dbReference type="EMBL" id="CP106738">
    <property type="protein sequence ID" value="UXX82146.1"/>
    <property type="molecule type" value="Genomic_DNA"/>
</dbReference>
<dbReference type="Proteomes" id="UP001064087">
    <property type="component" value="Chromosome"/>
</dbReference>
<evidence type="ECO:0000259" key="1">
    <source>
        <dbReference type="Pfam" id="PF13403"/>
    </source>
</evidence>
<organism evidence="2 3">
    <name type="scientific">Roseovarius pelagicus</name>
    <dbReference type="NCBI Taxonomy" id="2980108"/>
    <lineage>
        <taxon>Bacteria</taxon>
        <taxon>Pseudomonadati</taxon>
        <taxon>Pseudomonadota</taxon>
        <taxon>Alphaproteobacteria</taxon>
        <taxon>Rhodobacterales</taxon>
        <taxon>Roseobacteraceae</taxon>
        <taxon>Roseovarius</taxon>
    </lineage>
</organism>
<feature type="domain" description="Hedgehog/Intein (Hint)" evidence="1">
    <location>
        <begin position="71"/>
        <end position="212"/>
    </location>
</feature>
<gene>
    <name evidence="2" type="ORF">N7U68_13665</name>
</gene>
<evidence type="ECO:0000313" key="2">
    <source>
        <dbReference type="EMBL" id="UXX82146.1"/>
    </source>
</evidence>
<dbReference type="Pfam" id="PF13403">
    <property type="entry name" value="Hint_2"/>
    <property type="match status" value="1"/>
</dbReference>
<dbReference type="RefSeq" id="WP_165194671.1">
    <property type="nucleotide sequence ID" value="NZ_CP106738.1"/>
</dbReference>